<reference evidence="5" key="1">
    <citation type="submission" date="2016-04" db="UniProtKB">
        <authorList>
            <consortium name="WormBaseParasite"/>
        </authorList>
    </citation>
    <scope>IDENTIFICATION</scope>
</reference>
<dbReference type="AlphaFoldDB" id="A0A158QJ00"/>
<name>A0A158QJ00_RODNA</name>
<gene>
    <name evidence="3" type="ORF">HNAJ_LOCUS10621</name>
</gene>
<dbReference type="PANTHER" id="PTHR14374">
    <property type="entry name" value="FOIE GRAS"/>
    <property type="match status" value="1"/>
</dbReference>
<sequence>MDDIENLPKELQIRPRCLIALTGLAVETNPFHTYVWKCFSRRQSDDVDALRFINLPFDHPYSKAKPKHASHYEWYQVKGIIKRHWMKKHLDELPAVVIVFFDLENNEPNWSEKVKECARHVELVRSNLISRATKLVMTLLQNRPTNEICGDINAQTCIQELSERCQINVKNIYLLEQSEFMLSSVKRLKDELFAMAHSYYHNAAKRVKAHKSNLTKANQQLSVRHDFKIAFFNELRQDSTLALKQYRQAYNNLVELKMPNAHLLELKIVAGFINFKICQIAFQMHGWDAISQFQRHITIFKNAVGMPELAYEHEAWLAQQYDIFGKLFEEAAQTNCQASMSQNAGLYFHEAGRHTINRRALAMRLCSINLISTNINSTSLTLSPSSLHQSSSLGSGVHAGVESPKQSLTDPTSHDGYDELPEFFGQRPWRNPGLTPETTDPMREREGIMRLQAKEALKIIIPLFTRASSYYERFGAKRIRSYSTYYIAEEYFRKGEFESALDHYNKIVDDFRRSTWPSLFASISHRIYQWVPFSLYMHLCQ</sequence>
<accession>A0A158QJ00</accession>
<proteinExistence type="predicted"/>
<dbReference type="EMBL" id="UZAE01013132">
    <property type="protein sequence ID" value="VDO08377.1"/>
    <property type="molecule type" value="Genomic_DNA"/>
</dbReference>
<evidence type="ECO:0000256" key="1">
    <source>
        <dbReference type="SAM" id="MobiDB-lite"/>
    </source>
</evidence>
<dbReference type="STRING" id="102285.A0A158QJ00"/>
<dbReference type="PANTHER" id="PTHR14374:SF0">
    <property type="entry name" value="TRAFFICKING PROTEIN PARTICLE COMPLEX SUBUNIT 11"/>
    <property type="match status" value="1"/>
</dbReference>
<dbReference type="InterPro" id="IPR021773">
    <property type="entry name" value="TPC11"/>
</dbReference>
<protein>
    <submittedName>
        <fullName evidence="5">Foie-gras_1 domain-containing protein</fullName>
    </submittedName>
</protein>
<evidence type="ECO:0000313" key="3">
    <source>
        <dbReference type="EMBL" id="VDO08377.1"/>
    </source>
</evidence>
<dbReference type="Pfam" id="PF11817">
    <property type="entry name" value="Foie-gras_1"/>
    <property type="match status" value="1"/>
</dbReference>
<dbReference type="OrthoDB" id="6278596at2759"/>
<dbReference type="WBParaSite" id="HNAJ_0001062601-mRNA-1">
    <property type="protein sequence ID" value="HNAJ_0001062601-mRNA-1"/>
    <property type="gene ID" value="HNAJ_0001062601"/>
</dbReference>
<reference evidence="3 4" key="2">
    <citation type="submission" date="2018-11" db="EMBL/GenBank/DDBJ databases">
        <authorList>
            <consortium name="Pathogen Informatics"/>
        </authorList>
    </citation>
    <scope>NUCLEOTIDE SEQUENCE [LARGE SCALE GENOMIC DNA]</scope>
</reference>
<organism evidence="5">
    <name type="scientific">Rodentolepis nana</name>
    <name type="common">Dwarf tapeworm</name>
    <name type="synonym">Hymenolepis nana</name>
    <dbReference type="NCBI Taxonomy" id="102285"/>
    <lineage>
        <taxon>Eukaryota</taxon>
        <taxon>Metazoa</taxon>
        <taxon>Spiralia</taxon>
        <taxon>Lophotrochozoa</taxon>
        <taxon>Platyhelminthes</taxon>
        <taxon>Cestoda</taxon>
        <taxon>Eucestoda</taxon>
        <taxon>Cyclophyllidea</taxon>
        <taxon>Hymenolepididae</taxon>
        <taxon>Rodentolepis</taxon>
    </lineage>
</organism>
<feature type="domain" description="Trafficking protein particle complex subunit 11" evidence="2">
    <location>
        <begin position="263"/>
        <end position="524"/>
    </location>
</feature>
<evidence type="ECO:0000313" key="5">
    <source>
        <dbReference type="WBParaSite" id="HNAJ_0001062601-mRNA-1"/>
    </source>
</evidence>
<keyword evidence="4" id="KW-1185">Reference proteome</keyword>
<feature type="region of interest" description="Disordered" evidence="1">
    <location>
        <begin position="391"/>
        <end position="414"/>
    </location>
</feature>
<evidence type="ECO:0000313" key="4">
    <source>
        <dbReference type="Proteomes" id="UP000278807"/>
    </source>
</evidence>
<dbReference type="Proteomes" id="UP000278807">
    <property type="component" value="Unassembled WGS sequence"/>
</dbReference>
<evidence type="ECO:0000259" key="2">
    <source>
        <dbReference type="Pfam" id="PF11817"/>
    </source>
</evidence>